<dbReference type="AlphaFoldDB" id="A0A0R2GP84"/>
<reference evidence="2 3" key="1">
    <citation type="journal article" date="2015" name="Genome Announc.">
        <title>Expanding the biotechnology potential of lactobacilli through comparative genomics of 213 strains and associated genera.</title>
        <authorList>
            <person name="Sun Z."/>
            <person name="Harris H.M."/>
            <person name="McCann A."/>
            <person name="Guo C."/>
            <person name="Argimon S."/>
            <person name="Zhang W."/>
            <person name="Yang X."/>
            <person name="Jeffery I.B."/>
            <person name="Cooney J.C."/>
            <person name="Kagawa T.F."/>
            <person name="Liu W."/>
            <person name="Song Y."/>
            <person name="Salvetti E."/>
            <person name="Wrobel A."/>
            <person name="Rasinkangas P."/>
            <person name="Parkhill J."/>
            <person name="Rea M.C."/>
            <person name="O'Sullivan O."/>
            <person name="Ritari J."/>
            <person name="Douillard F.P."/>
            <person name="Paul Ross R."/>
            <person name="Yang R."/>
            <person name="Briner A.E."/>
            <person name="Felis G.E."/>
            <person name="de Vos W.M."/>
            <person name="Barrangou R."/>
            <person name="Klaenhammer T.R."/>
            <person name="Caufield P.W."/>
            <person name="Cui Y."/>
            <person name="Zhang H."/>
            <person name="O'Toole P.W."/>
        </authorList>
    </citation>
    <scope>NUCLEOTIDE SEQUENCE [LARGE SCALE GENOMIC DNA]</scope>
    <source>
        <strain evidence="2 3">DSM 14792</strain>
    </source>
</reference>
<dbReference type="PANTHER" id="PTHR33408:SF2">
    <property type="entry name" value="TRANSPOSASE DDE DOMAIN-CONTAINING PROTEIN"/>
    <property type="match status" value="1"/>
</dbReference>
<feature type="domain" description="Transposase InsH N-terminal" evidence="1">
    <location>
        <begin position="19"/>
        <end position="107"/>
    </location>
</feature>
<dbReference type="PATRIC" id="fig|148604.4.peg.2042"/>
<organism evidence="2 3">
    <name type="scientific">Limosilactobacillus ingluviei</name>
    <dbReference type="NCBI Taxonomy" id="148604"/>
    <lineage>
        <taxon>Bacteria</taxon>
        <taxon>Bacillati</taxon>
        <taxon>Bacillota</taxon>
        <taxon>Bacilli</taxon>
        <taxon>Lactobacillales</taxon>
        <taxon>Lactobacillaceae</taxon>
        <taxon>Limosilactobacillus</taxon>
    </lineage>
</organism>
<dbReference type="Proteomes" id="UP000051639">
    <property type="component" value="Unassembled WGS sequence"/>
</dbReference>
<accession>A0A0R2GP84</accession>
<evidence type="ECO:0000313" key="3">
    <source>
        <dbReference type="Proteomes" id="UP000051639"/>
    </source>
</evidence>
<dbReference type="Pfam" id="PF05598">
    <property type="entry name" value="DUF772"/>
    <property type="match status" value="1"/>
</dbReference>
<evidence type="ECO:0000313" key="2">
    <source>
        <dbReference type="EMBL" id="KRN42633.1"/>
    </source>
</evidence>
<dbReference type="EMBL" id="JQBA01000081">
    <property type="protein sequence ID" value="KRN42633.1"/>
    <property type="molecule type" value="Genomic_DNA"/>
</dbReference>
<dbReference type="RefSeq" id="WP_056994968.1">
    <property type="nucleotide sequence ID" value="NZ_JQBA01000081.1"/>
</dbReference>
<gene>
    <name evidence="2" type="ORF">IV41_GL001976</name>
</gene>
<dbReference type="InterPro" id="IPR008490">
    <property type="entry name" value="Transposase_InsH_N"/>
</dbReference>
<dbReference type="OrthoDB" id="2236403at2"/>
<proteinExistence type="predicted"/>
<protein>
    <recommendedName>
        <fullName evidence="1">Transposase InsH N-terminal domain-containing protein</fullName>
    </recommendedName>
</protein>
<comment type="caution">
    <text evidence="2">The sequence shown here is derived from an EMBL/GenBank/DDBJ whole genome shotgun (WGS) entry which is preliminary data.</text>
</comment>
<keyword evidence="3" id="KW-1185">Reference proteome</keyword>
<evidence type="ECO:0000259" key="1">
    <source>
        <dbReference type="Pfam" id="PF05598"/>
    </source>
</evidence>
<dbReference type="PANTHER" id="PTHR33408">
    <property type="entry name" value="TRANSPOSASE"/>
    <property type="match status" value="1"/>
</dbReference>
<sequence length="302" mass="34432">MYQNCTTGQLQLALQYELTVPADHIVNLINDFVNSLPVEALTAAGGHNSRTGRPAVHPSVLLKAILYGYSRRQFSGRKIELMMKENLPMMWLVQQQIFSYHTINSFITSPKTGELLKRIFIQFTGQLRDLGLISSDALFIDGTKIEANANKYSFVWRRATTKFQQKLEDKLGQFYDELMANDIKPAIEREEAKTMAGAAKMSTALEQKLDSLDAKIDQEPRVIKGGSANKRKRRTVRKLARKLKQDYLPRLKKYHDQMATFGNRNSYSKTDPEATFMRMKEDPMLNGQLKAGYNVQIATNNQ</sequence>
<name>A0A0R2GP84_9LACO</name>